<evidence type="ECO:0000259" key="1">
    <source>
        <dbReference type="Pfam" id="PF13472"/>
    </source>
</evidence>
<proteinExistence type="predicted"/>
<dbReference type="Gene3D" id="3.40.50.1110">
    <property type="entry name" value="SGNH hydrolase"/>
    <property type="match status" value="1"/>
</dbReference>
<reference evidence="2 3" key="1">
    <citation type="submission" date="2019-09" db="EMBL/GenBank/DDBJ databases">
        <title>Hydrogenophaga aromatica sp. nov., isolated from a para-xylene-degrading enrichment culture.</title>
        <authorList>
            <person name="Tancsics A."/>
            <person name="Banerjee S."/>
        </authorList>
    </citation>
    <scope>NUCLEOTIDE SEQUENCE [LARGE SCALE GENOMIC DNA]</scope>
    <source>
        <strain evidence="2 3">D2P1</strain>
    </source>
</reference>
<sequence length="637" mass="69267">MAKLVRFSPFRPTMCVIACRPCPTGTFRNPPMFSPERIARLTPLAASVFAALALMGCASGSKEAAVPNPFIATTASKSTEPHIHELRVFGDSYSDLNFTNSRRTGNWVQNLRGAISTDIVDNYAIGGARAADANYKSFNRQIDTMVARNNNVVADSDLTIVYLGHNDINKAGSPDNLTGARRSYTQGVDRLISMGAANTNSRLFLTQLHDWSRNPGIQSSTHPQVVAWNNYIAGLANAHENVIAVDMYTAFERVFENPGAFGFTNVKTPDSTRSAIDALFNDTTHFGSRGQQIISRVYEHYLTRGWNWANTLSAGASSATRLGSEVDRGILSYASQSPGHTMAQGFNLIPIGALGDNSSSSVASNRFTTPASQGVTNTTSGSAPKGIALNFAGGAGVFGTPGNFGFAYTRNGSEQGLASSDERFLQKFNASASTLYWHQPVSDFLLTTQVSNLRLDFENNARDELLNRNVVNNGTGSTWSFEQKIRRPMGNEFLNFTPWVSFAAQSHKLDPYWAQTLYTTATYYNSSTANDLYSGIGFDLQFAPVRLSSGRKLNFSGGINHSESLRRSSVAVAMTEANQSGLTQRETILRPNVRSTLLGLNASLDYSKKVNFSASYGADLQSVSDTQQINLLANLRF</sequence>
<dbReference type="Proteomes" id="UP000545507">
    <property type="component" value="Unassembled WGS sequence"/>
</dbReference>
<feature type="domain" description="SGNH hydrolase-type esterase" evidence="1">
    <location>
        <begin position="88"/>
        <end position="258"/>
    </location>
</feature>
<dbReference type="InterPro" id="IPR036514">
    <property type="entry name" value="SGNH_hydro_sf"/>
</dbReference>
<evidence type="ECO:0000313" key="3">
    <source>
        <dbReference type="Proteomes" id="UP000545507"/>
    </source>
</evidence>
<dbReference type="EMBL" id="VYGV01000025">
    <property type="protein sequence ID" value="NWF47984.1"/>
    <property type="molecule type" value="Genomic_DNA"/>
</dbReference>
<comment type="caution">
    <text evidence="2">The sequence shown here is derived from an EMBL/GenBank/DDBJ whole genome shotgun (WGS) entry which is preliminary data.</text>
</comment>
<protein>
    <recommendedName>
        <fullName evidence="1">SGNH hydrolase-type esterase domain-containing protein</fullName>
    </recommendedName>
</protein>
<dbReference type="SUPFAM" id="SSF52266">
    <property type="entry name" value="SGNH hydrolase"/>
    <property type="match status" value="1"/>
</dbReference>
<dbReference type="InterPro" id="IPR013830">
    <property type="entry name" value="SGNH_hydro"/>
</dbReference>
<accession>A0A7Y8KZG1</accession>
<keyword evidence="3" id="KW-1185">Reference proteome</keyword>
<gene>
    <name evidence="2" type="ORF">F3K02_22405</name>
</gene>
<dbReference type="GO" id="GO:0016788">
    <property type="term" value="F:hydrolase activity, acting on ester bonds"/>
    <property type="evidence" value="ECO:0007669"/>
    <property type="project" value="UniProtKB-ARBA"/>
</dbReference>
<dbReference type="AlphaFoldDB" id="A0A7Y8KZG1"/>
<organism evidence="2 3">
    <name type="scientific">Hydrogenophaga aromaticivorans</name>
    <dbReference type="NCBI Taxonomy" id="2610898"/>
    <lineage>
        <taxon>Bacteria</taxon>
        <taxon>Pseudomonadati</taxon>
        <taxon>Pseudomonadota</taxon>
        <taxon>Betaproteobacteria</taxon>
        <taxon>Burkholderiales</taxon>
        <taxon>Comamonadaceae</taxon>
        <taxon>Hydrogenophaga</taxon>
    </lineage>
</organism>
<evidence type="ECO:0000313" key="2">
    <source>
        <dbReference type="EMBL" id="NWF47984.1"/>
    </source>
</evidence>
<name>A0A7Y8KZG1_9BURK</name>
<dbReference type="Pfam" id="PF13472">
    <property type="entry name" value="Lipase_GDSL_2"/>
    <property type="match status" value="1"/>
</dbReference>